<dbReference type="EMBL" id="ML977352">
    <property type="protein sequence ID" value="KAF2107737.1"/>
    <property type="molecule type" value="Genomic_DNA"/>
</dbReference>
<feature type="region of interest" description="Disordered" evidence="1">
    <location>
        <begin position="38"/>
        <end position="58"/>
    </location>
</feature>
<evidence type="ECO:0000313" key="3">
    <source>
        <dbReference type="Proteomes" id="UP000799770"/>
    </source>
</evidence>
<reference evidence="2" key="1">
    <citation type="journal article" date="2020" name="Stud. Mycol.">
        <title>101 Dothideomycetes genomes: a test case for predicting lifestyles and emergence of pathogens.</title>
        <authorList>
            <person name="Haridas S."/>
            <person name="Albert R."/>
            <person name="Binder M."/>
            <person name="Bloem J."/>
            <person name="Labutti K."/>
            <person name="Salamov A."/>
            <person name="Andreopoulos B."/>
            <person name="Baker S."/>
            <person name="Barry K."/>
            <person name="Bills G."/>
            <person name="Bluhm B."/>
            <person name="Cannon C."/>
            <person name="Castanera R."/>
            <person name="Culley D."/>
            <person name="Daum C."/>
            <person name="Ezra D."/>
            <person name="Gonzalez J."/>
            <person name="Henrissat B."/>
            <person name="Kuo A."/>
            <person name="Liang C."/>
            <person name="Lipzen A."/>
            <person name="Lutzoni F."/>
            <person name="Magnuson J."/>
            <person name="Mondo S."/>
            <person name="Nolan M."/>
            <person name="Ohm R."/>
            <person name="Pangilinan J."/>
            <person name="Park H.-J."/>
            <person name="Ramirez L."/>
            <person name="Alfaro M."/>
            <person name="Sun H."/>
            <person name="Tritt A."/>
            <person name="Yoshinaga Y."/>
            <person name="Zwiers L.-H."/>
            <person name="Turgeon B."/>
            <person name="Goodwin S."/>
            <person name="Spatafora J."/>
            <person name="Crous P."/>
            <person name="Grigoriev I."/>
        </authorList>
    </citation>
    <scope>NUCLEOTIDE SEQUENCE</scope>
    <source>
        <strain evidence="2">CBS 627.86</strain>
    </source>
</reference>
<protein>
    <submittedName>
        <fullName evidence="2">Uncharacterized protein</fullName>
    </submittedName>
</protein>
<name>A0A6A5YN20_9PLEO</name>
<dbReference type="OrthoDB" id="3756103at2759"/>
<dbReference type="AlphaFoldDB" id="A0A6A5YN20"/>
<accession>A0A6A5YN20</accession>
<gene>
    <name evidence="2" type="ORF">BDV96DRAFT_653521</name>
</gene>
<proteinExistence type="predicted"/>
<evidence type="ECO:0000256" key="1">
    <source>
        <dbReference type="SAM" id="MobiDB-lite"/>
    </source>
</evidence>
<sequence>MAHYLAAAFSRMRLGTETKDQPSPFPVSGDLTTINDSAAQSIPKNPEGGPSGHRPTDRTTTVISEEELKGLQRLKSIVQGFQEIKQGVSRVKAAAKQQELSRADWQWECSAIDAWVDYQEKELEKKKATKKYTKSSSGCVVFPRPSKTRVRLQKTQPSVLSSKELKSQTHRVTQDDGAWVEIEYSDCFPKFLELAREVRDIIYEHAMAEHPTRFKVPRVHDFSTLTFYPKMLPGLCFVSKQLMDEGTLTYVRRTRFLIEDGGFNSHKQFMDWLSHFPANTGYDAIRQLGYFGSVTEYCTAHPDDWAAGWNIHRTPCGLISKCTGLRSLVFEFSSSSLVRYTDGRDQLKSYEEVKSEMNFDRLFEMNNLRHLKLYCRAGAHHTTRLSNYWGLGLSHQEIFASLIIILKDGFESRNRLVEVEVVWVEE</sequence>
<organism evidence="2 3">
    <name type="scientific">Lophiotrema nucula</name>
    <dbReference type="NCBI Taxonomy" id="690887"/>
    <lineage>
        <taxon>Eukaryota</taxon>
        <taxon>Fungi</taxon>
        <taxon>Dikarya</taxon>
        <taxon>Ascomycota</taxon>
        <taxon>Pezizomycotina</taxon>
        <taxon>Dothideomycetes</taxon>
        <taxon>Pleosporomycetidae</taxon>
        <taxon>Pleosporales</taxon>
        <taxon>Lophiotremataceae</taxon>
        <taxon>Lophiotrema</taxon>
    </lineage>
</organism>
<evidence type="ECO:0000313" key="2">
    <source>
        <dbReference type="EMBL" id="KAF2107737.1"/>
    </source>
</evidence>
<keyword evidence="3" id="KW-1185">Reference proteome</keyword>
<dbReference type="Proteomes" id="UP000799770">
    <property type="component" value="Unassembled WGS sequence"/>
</dbReference>